<feature type="transmembrane region" description="Helical" evidence="1">
    <location>
        <begin position="248"/>
        <end position="267"/>
    </location>
</feature>
<keyword evidence="1" id="KW-0472">Membrane</keyword>
<keyword evidence="3" id="KW-1185">Reference proteome</keyword>
<feature type="transmembrane region" description="Helical" evidence="1">
    <location>
        <begin position="6"/>
        <end position="28"/>
    </location>
</feature>
<reference evidence="2 3" key="1">
    <citation type="submission" date="2013-06" db="EMBL/GenBank/DDBJ databases">
        <title>The draft sequence of the Mycobacterium elephantis genome.</title>
        <authorList>
            <person name="Pettersson F.B."/>
            <person name="Das S."/>
            <person name="Dasgupta S."/>
            <person name="Bhattacharya A."/>
            <person name="Kirsebom L.A."/>
        </authorList>
    </citation>
    <scope>NUCLEOTIDE SEQUENCE [LARGE SCALE GENOMIC DNA]</scope>
    <source>
        <strain evidence="2 3">DSM 44368</strain>
    </source>
</reference>
<feature type="transmembrane region" description="Helical" evidence="1">
    <location>
        <begin position="40"/>
        <end position="64"/>
    </location>
</feature>
<proteinExistence type="predicted"/>
<feature type="transmembrane region" description="Helical" evidence="1">
    <location>
        <begin position="199"/>
        <end position="227"/>
    </location>
</feature>
<comment type="caution">
    <text evidence="2">The sequence shown here is derived from an EMBL/GenBank/DDBJ whole genome shotgun (WGS) entry which is preliminary data.</text>
</comment>
<gene>
    <name evidence="2" type="ORF">MELE44368_15355</name>
</gene>
<feature type="transmembrane region" description="Helical" evidence="1">
    <location>
        <begin position="167"/>
        <end position="193"/>
    </location>
</feature>
<protein>
    <recommendedName>
        <fullName evidence="4">Gap protein</fullName>
    </recommendedName>
</protein>
<evidence type="ECO:0000313" key="2">
    <source>
        <dbReference type="EMBL" id="RWA21745.1"/>
    </source>
</evidence>
<keyword evidence="1" id="KW-1133">Transmembrane helix</keyword>
<dbReference type="AlphaFoldDB" id="A0A439DWV5"/>
<dbReference type="InterPro" id="IPR021315">
    <property type="entry name" value="Gap/Sap"/>
</dbReference>
<name>A0A439DWV5_9MYCO</name>
<feature type="transmembrane region" description="Helical" evidence="1">
    <location>
        <begin position="84"/>
        <end position="103"/>
    </location>
</feature>
<evidence type="ECO:0008006" key="4">
    <source>
        <dbReference type="Google" id="ProtNLM"/>
    </source>
</evidence>
<dbReference type="Pfam" id="PF11139">
    <property type="entry name" value="SfLAP"/>
    <property type="match status" value="1"/>
</dbReference>
<accession>A0A439DWV5</accession>
<evidence type="ECO:0000313" key="3">
    <source>
        <dbReference type="Proteomes" id="UP000287177"/>
    </source>
</evidence>
<dbReference type="Proteomes" id="UP000287177">
    <property type="component" value="Unassembled WGS sequence"/>
</dbReference>
<sequence length="268" mass="28649">MFRAVWSPLLALAFMFAVNPVLLAVIVLMISRPRPVQNLLAYWLGSLIVNFLGLLVPLLVLHLTPTLSTFSEDMAAPGQSSAGRFIQLGMGVLMLAFAGFLVVRSVRERARVPAPAGDVPVLVPDRATEEPISAASPFGNPDHGAAEGGSIFRRLQRRLQNAWESGALWVAFVFGLGGLPPPMLVFIVVTSIVSSGAAVATQFIAVVVFVIAMFAVVELTLVSYLVAPARTLAVLRPLHDWALAHRRQVLITIFAVVGLISVVNGILG</sequence>
<organism evidence="2 3">
    <name type="scientific">Mycolicibacterium elephantis DSM 44368</name>
    <dbReference type="NCBI Taxonomy" id="1335622"/>
    <lineage>
        <taxon>Bacteria</taxon>
        <taxon>Bacillati</taxon>
        <taxon>Actinomycetota</taxon>
        <taxon>Actinomycetes</taxon>
        <taxon>Mycobacteriales</taxon>
        <taxon>Mycobacteriaceae</taxon>
        <taxon>Mycolicibacterium</taxon>
    </lineage>
</organism>
<dbReference type="EMBL" id="ATDN01000008">
    <property type="protein sequence ID" value="RWA21745.1"/>
    <property type="molecule type" value="Genomic_DNA"/>
</dbReference>
<keyword evidence="1" id="KW-0812">Transmembrane</keyword>
<evidence type="ECO:0000256" key="1">
    <source>
        <dbReference type="SAM" id="Phobius"/>
    </source>
</evidence>